<accession>A0A8J5LZD6</accession>
<protein>
    <recommendedName>
        <fullName evidence="6">Ankyrin repeat protein</fullName>
    </recommendedName>
</protein>
<evidence type="ECO:0008006" key="6">
    <source>
        <dbReference type="Google" id="ProtNLM"/>
    </source>
</evidence>
<reference evidence="4" key="1">
    <citation type="submission" date="2021-01" db="EMBL/GenBank/DDBJ databases">
        <title>Phytophthora aleatoria, a newly-described species from Pinus radiata is distinct from Phytophthora cactorum isolates based on comparative genomics.</title>
        <authorList>
            <person name="Mcdougal R."/>
            <person name="Panda P."/>
            <person name="Williams N."/>
            <person name="Studholme D.J."/>
        </authorList>
    </citation>
    <scope>NUCLEOTIDE SEQUENCE</scope>
    <source>
        <strain evidence="4">NZFS 4037</strain>
    </source>
</reference>
<dbReference type="InterPro" id="IPR002110">
    <property type="entry name" value="Ankyrin_rpt"/>
</dbReference>
<dbReference type="PANTHER" id="PTHR24193">
    <property type="entry name" value="ANKYRIN REPEAT PROTEIN"/>
    <property type="match status" value="1"/>
</dbReference>
<organism evidence="4 5">
    <name type="scientific">Phytophthora aleatoria</name>
    <dbReference type="NCBI Taxonomy" id="2496075"/>
    <lineage>
        <taxon>Eukaryota</taxon>
        <taxon>Sar</taxon>
        <taxon>Stramenopiles</taxon>
        <taxon>Oomycota</taxon>
        <taxon>Peronosporomycetes</taxon>
        <taxon>Peronosporales</taxon>
        <taxon>Peronosporaceae</taxon>
        <taxon>Phytophthora</taxon>
    </lineage>
</organism>
<dbReference type="GO" id="GO:0000976">
    <property type="term" value="F:transcription cis-regulatory region binding"/>
    <property type="evidence" value="ECO:0007669"/>
    <property type="project" value="TreeGrafter"/>
</dbReference>
<dbReference type="PROSITE" id="PS50297">
    <property type="entry name" value="ANK_REP_REGION"/>
    <property type="match status" value="2"/>
</dbReference>
<dbReference type="SMART" id="SM00248">
    <property type="entry name" value="ANK"/>
    <property type="match status" value="6"/>
</dbReference>
<sequence>MDQLPRVEKAWLEAARNGDVDQMKMLRKLHPQWLNLNRNVDEDTVTNGSDASQSSLPAGFCTWDGFHLSTIGASALHTATWHRDDKIVRYLLEEGQDPDTPDKSGMTAIMLTIMHHNLQATRCIFRDRIAIQRNLVVDCREEDEKRTRCTVSLIQLFLDFNANVDKKCQRGKTALHHATTDDTYEVARLLLSSGASVDAQDEIILNHHVWVVTAEGDEFAGSVLMTAVDEGVRPIVKFLVEEEYTTTLHQNVRGETPMHRALLTRKAAVAKLLRSFDEQARVLALHTASGESCLHYAARYSTPEELHCLLRFYRRDETEGEVLALWNSVNSAGRTALFLAATSRSDSLDNRNAKTRLMVRVGAKLLGSSPFLETVADQRSIMALSVEVQTCLSLWLSECAETRFNEATQFCMEFLAIVYSLPHPRLQMNHEVIGVMLSSGQAVDTVSLLLLLPFDRRASLALLELIGVFARQESHSLLLALYEELVAAWTGLVA</sequence>
<proteinExistence type="predicted"/>
<dbReference type="GO" id="GO:0045944">
    <property type="term" value="P:positive regulation of transcription by RNA polymerase II"/>
    <property type="evidence" value="ECO:0007669"/>
    <property type="project" value="TreeGrafter"/>
</dbReference>
<name>A0A8J5LZD6_9STRA</name>
<evidence type="ECO:0000256" key="1">
    <source>
        <dbReference type="ARBA" id="ARBA00022737"/>
    </source>
</evidence>
<keyword evidence="1" id="KW-0677">Repeat</keyword>
<keyword evidence="5" id="KW-1185">Reference proteome</keyword>
<dbReference type="AlphaFoldDB" id="A0A8J5LZD6"/>
<evidence type="ECO:0000313" key="4">
    <source>
        <dbReference type="EMBL" id="KAG6953278.1"/>
    </source>
</evidence>
<dbReference type="Proteomes" id="UP000709295">
    <property type="component" value="Unassembled WGS sequence"/>
</dbReference>
<keyword evidence="2 3" id="KW-0040">ANK repeat</keyword>
<evidence type="ECO:0000256" key="3">
    <source>
        <dbReference type="PROSITE-ProRule" id="PRU00023"/>
    </source>
</evidence>
<evidence type="ECO:0000313" key="5">
    <source>
        <dbReference type="Proteomes" id="UP000709295"/>
    </source>
</evidence>
<dbReference type="GO" id="GO:0005634">
    <property type="term" value="C:nucleus"/>
    <property type="evidence" value="ECO:0007669"/>
    <property type="project" value="TreeGrafter"/>
</dbReference>
<dbReference type="EMBL" id="JAENGY010001038">
    <property type="protein sequence ID" value="KAG6953278.1"/>
    <property type="molecule type" value="Genomic_DNA"/>
</dbReference>
<comment type="caution">
    <text evidence="4">The sequence shown here is derived from an EMBL/GenBank/DDBJ whole genome shotgun (WGS) entry which is preliminary data.</text>
</comment>
<dbReference type="Pfam" id="PF12796">
    <property type="entry name" value="Ank_2"/>
    <property type="match status" value="1"/>
</dbReference>
<dbReference type="PROSITE" id="PS50088">
    <property type="entry name" value="ANK_REPEAT"/>
    <property type="match status" value="2"/>
</dbReference>
<dbReference type="InterPro" id="IPR050663">
    <property type="entry name" value="Ankyrin-SOCS_Box"/>
</dbReference>
<feature type="repeat" description="ANK" evidence="3">
    <location>
        <begin position="170"/>
        <end position="202"/>
    </location>
</feature>
<feature type="repeat" description="ANK" evidence="3">
    <location>
        <begin position="71"/>
        <end position="103"/>
    </location>
</feature>
<dbReference type="PANTHER" id="PTHR24193:SF121">
    <property type="entry name" value="ADA2A-CONTAINING COMPLEX COMPONENT 3, ISOFORM D"/>
    <property type="match status" value="1"/>
</dbReference>
<gene>
    <name evidence="4" type="ORF">JG688_00012896</name>
</gene>
<evidence type="ECO:0000256" key="2">
    <source>
        <dbReference type="ARBA" id="ARBA00023043"/>
    </source>
</evidence>
<dbReference type="Pfam" id="PF00023">
    <property type="entry name" value="Ank"/>
    <property type="match status" value="1"/>
</dbReference>